<reference evidence="3" key="1">
    <citation type="submission" date="2023-01" db="EMBL/GenBank/DDBJ databases">
        <title>The growth and conidiation of Purpureocillium lavendulum are regulated by nitrogen source and histone H3K14 acetylation.</title>
        <authorList>
            <person name="Tang P."/>
            <person name="Han J."/>
            <person name="Zhang C."/>
            <person name="Tang P."/>
            <person name="Qi F."/>
            <person name="Zhang K."/>
            <person name="Liang L."/>
        </authorList>
    </citation>
    <scope>NUCLEOTIDE SEQUENCE</scope>
    <source>
        <strain evidence="3">YMF1.00683</strain>
    </source>
</reference>
<dbReference type="PANTHER" id="PTHR35205">
    <property type="entry name" value="NB-ARC AND TPR DOMAIN PROTEIN"/>
    <property type="match status" value="1"/>
</dbReference>
<dbReference type="InterPro" id="IPR027417">
    <property type="entry name" value="P-loop_NTPase"/>
</dbReference>
<dbReference type="InterPro" id="IPR019734">
    <property type="entry name" value="TPR_rpt"/>
</dbReference>
<dbReference type="Gene3D" id="3.40.50.300">
    <property type="entry name" value="P-loop containing nucleotide triphosphate hydrolases"/>
    <property type="match status" value="1"/>
</dbReference>
<dbReference type="EMBL" id="JAQHRD010000001">
    <property type="protein sequence ID" value="KAJ6447148.1"/>
    <property type="molecule type" value="Genomic_DNA"/>
</dbReference>
<dbReference type="SUPFAM" id="SSF48452">
    <property type="entry name" value="TPR-like"/>
    <property type="match status" value="2"/>
</dbReference>
<keyword evidence="4" id="KW-1185">Reference proteome</keyword>
<dbReference type="InterPro" id="IPR011990">
    <property type="entry name" value="TPR-like_helical_dom_sf"/>
</dbReference>
<dbReference type="InterPro" id="IPR056125">
    <property type="entry name" value="DUF7708"/>
</dbReference>
<dbReference type="Pfam" id="PF24809">
    <property type="entry name" value="DUF7708"/>
    <property type="match status" value="1"/>
</dbReference>
<dbReference type="InterPro" id="IPR002182">
    <property type="entry name" value="NB-ARC"/>
</dbReference>
<dbReference type="Proteomes" id="UP001163105">
    <property type="component" value="Unassembled WGS sequence"/>
</dbReference>
<dbReference type="Gene3D" id="1.25.40.10">
    <property type="entry name" value="Tetratricopeptide repeat domain"/>
    <property type="match status" value="1"/>
</dbReference>
<comment type="caution">
    <text evidence="3">The sequence shown here is derived from an EMBL/GenBank/DDBJ whole genome shotgun (WGS) entry which is preliminary data.</text>
</comment>
<dbReference type="PRINTS" id="PR00364">
    <property type="entry name" value="DISEASERSIST"/>
</dbReference>
<dbReference type="SMART" id="SM00028">
    <property type="entry name" value="TPR"/>
    <property type="match status" value="3"/>
</dbReference>
<organism evidence="3 4">
    <name type="scientific">Purpureocillium lavendulum</name>
    <dbReference type="NCBI Taxonomy" id="1247861"/>
    <lineage>
        <taxon>Eukaryota</taxon>
        <taxon>Fungi</taxon>
        <taxon>Dikarya</taxon>
        <taxon>Ascomycota</taxon>
        <taxon>Pezizomycotina</taxon>
        <taxon>Sordariomycetes</taxon>
        <taxon>Hypocreomycetidae</taxon>
        <taxon>Hypocreales</taxon>
        <taxon>Ophiocordycipitaceae</taxon>
        <taxon>Purpureocillium</taxon>
    </lineage>
</organism>
<evidence type="ECO:0000313" key="4">
    <source>
        <dbReference type="Proteomes" id="UP001163105"/>
    </source>
</evidence>
<proteinExistence type="predicted"/>
<dbReference type="Pfam" id="PF00931">
    <property type="entry name" value="NB-ARC"/>
    <property type="match status" value="1"/>
</dbReference>
<dbReference type="InterPro" id="IPR003593">
    <property type="entry name" value="AAA+_ATPase"/>
</dbReference>
<sequence length="934" mass="104552">MSTIGSETKRPLSPPNPPSGESVGDGEQHSTISPTWQAALDRYFAELKRGGVKGSLIEKDLWDVKSPDDLIAQIEAFAPTEAQTTSAWTKVVNQLEPILLGLNDFVAIVSWSLGMNGRVAAVLWGSIRLIIKFAQPVLPDLVEMLGDLQRTLPRIRKYERELPMTDALERALSDMYSEIIIFCAHAITFFRNNPNIGRGRLAQSAFNREFTTVISNLRRYSRRVDEAADMIRLSRESQTAETVAAIRGIGKLRITNINLPCYTIPYGLNLKFFGREKEVETIRRILDPCLEPGTMKVLAIHGLGGVGKTQLALHYANTSHKSYEVIAWIPAENQIKIVQALSHLATKLGLSSEGEDDHQSVQKIRDWLNSAEKPFLLIFDNVEDADILDQIWPATSNASVLLTTRSPSVSSRRSTKILQLDCFDDDGGREVLFSLTGSPPSDENDMMAASELCRLLGGLPLAMDHLSSFMVDRGCSYPELLELYRRSAQKILAKARAPLEYTYTSTTTWDMSLEKLSTDARHLQNLLVFFDPDSVLERLITDTKAEGLGSSLQYLVDEFEDKSFYFDAVIQILYYDFPNTWNRTGPHQGHSFEAWETCSAVLPHVSWLISLSTTHNLQPSNSDLWVELIFRAGTYLWEKQQPRLAQSFFEFALGLVTRRQSPIVAQAYRLLGHISLDLAQPQTAARAYQDALSIRQELDGPDSPAVADVYDSIACSYTELGDVSQAMIYLEKATAIHNAHDPGKMSRTEAIRAMTCLRAGQPSAALDALRECWKLQGLTQEQIATSRYPKHSGDIVLLARIHWALGNESDGQQLAARALSIRRQTFGFNGGPRVADSLFILSRMLNEKGEYVLSAKLLREVIDMSQDVQEMRGHLARALWFLSGTEKAIGGVEDKWIELRQIAKEERLKTDGSQGAVDTDSDDEYLRLVSWMLW</sequence>
<dbReference type="AlphaFoldDB" id="A0AB34G602"/>
<dbReference type="SUPFAM" id="SSF52540">
    <property type="entry name" value="P-loop containing nucleoside triphosphate hydrolases"/>
    <property type="match status" value="1"/>
</dbReference>
<dbReference type="Pfam" id="PF13424">
    <property type="entry name" value="TPR_12"/>
    <property type="match status" value="1"/>
</dbReference>
<feature type="region of interest" description="Disordered" evidence="1">
    <location>
        <begin position="1"/>
        <end position="31"/>
    </location>
</feature>
<evidence type="ECO:0000256" key="1">
    <source>
        <dbReference type="SAM" id="MobiDB-lite"/>
    </source>
</evidence>
<dbReference type="PANTHER" id="PTHR35205:SF1">
    <property type="entry name" value="ZU5 DOMAIN-CONTAINING PROTEIN"/>
    <property type="match status" value="1"/>
</dbReference>
<accession>A0AB34G602</accession>
<evidence type="ECO:0000259" key="2">
    <source>
        <dbReference type="SMART" id="SM00382"/>
    </source>
</evidence>
<protein>
    <submittedName>
        <fullName evidence="3">CoxI translation protein CYA5</fullName>
    </submittedName>
</protein>
<feature type="domain" description="AAA+ ATPase" evidence="2">
    <location>
        <begin position="294"/>
        <end position="423"/>
    </location>
</feature>
<evidence type="ECO:0000313" key="3">
    <source>
        <dbReference type="EMBL" id="KAJ6447148.1"/>
    </source>
</evidence>
<dbReference type="SMART" id="SM00382">
    <property type="entry name" value="AAA"/>
    <property type="match status" value="1"/>
</dbReference>
<name>A0AB34G602_9HYPO</name>
<dbReference type="GO" id="GO:0043531">
    <property type="term" value="F:ADP binding"/>
    <property type="evidence" value="ECO:0007669"/>
    <property type="project" value="InterPro"/>
</dbReference>
<gene>
    <name evidence="3" type="ORF">O9K51_01923</name>
</gene>